<gene>
    <name evidence="1" type="ORF">P43SY_005458</name>
</gene>
<organism evidence="1 2">
    <name type="scientific">Pythium insidiosum</name>
    <name type="common">Pythiosis disease agent</name>
    <dbReference type="NCBI Taxonomy" id="114742"/>
    <lineage>
        <taxon>Eukaryota</taxon>
        <taxon>Sar</taxon>
        <taxon>Stramenopiles</taxon>
        <taxon>Oomycota</taxon>
        <taxon>Peronosporomycetes</taxon>
        <taxon>Pythiales</taxon>
        <taxon>Pythiaceae</taxon>
        <taxon>Pythium</taxon>
    </lineage>
</organism>
<accession>A0AAD5QAM9</accession>
<dbReference type="EMBL" id="JAKCXM010000147">
    <property type="protein sequence ID" value="KAJ0400737.1"/>
    <property type="molecule type" value="Genomic_DNA"/>
</dbReference>
<keyword evidence="2" id="KW-1185">Reference proteome</keyword>
<dbReference type="AlphaFoldDB" id="A0AAD5QAM9"/>
<dbReference type="Proteomes" id="UP001209570">
    <property type="component" value="Unassembled WGS sequence"/>
</dbReference>
<evidence type="ECO:0000313" key="1">
    <source>
        <dbReference type="EMBL" id="KAJ0400737.1"/>
    </source>
</evidence>
<proteinExistence type="predicted"/>
<reference evidence="1" key="1">
    <citation type="submission" date="2021-12" db="EMBL/GenBank/DDBJ databases">
        <title>Prjna785345.</title>
        <authorList>
            <person name="Rujirawat T."/>
            <person name="Krajaejun T."/>
        </authorList>
    </citation>
    <scope>NUCLEOTIDE SEQUENCE</scope>
    <source>
        <strain evidence="1">Pi057C3</strain>
    </source>
</reference>
<protein>
    <submittedName>
        <fullName evidence="1">Uncharacterized protein</fullName>
    </submittedName>
</protein>
<name>A0AAD5QAM9_PYTIN</name>
<evidence type="ECO:0000313" key="2">
    <source>
        <dbReference type="Proteomes" id="UP001209570"/>
    </source>
</evidence>
<comment type="caution">
    <text evidence="1">The sequence shown here is derived from an EMBL/GenBank/DDBJ whole genome shotgun (WGS) entry which is preliminary data.</text>
</comment>
<sequence length="122" mass="12837">MVLPVIITGGVVVGGASGYAMYQVGKAAALPASFKEAPPKSFLGVTLGGLAAGATYSAQGRLLDKHFAHLLTFEVPSKVENWVFRDFLRVTTPLIGTRVVMVSVAVAAMGFVTTKVDVLRQE</sequence>